<sequence length="204" mass="21736">MARQKRTTQKRGGSTFYGILVGLIGGLAAAAAVAYFVMSSPMPFIDKASREDPVANFDPRTAPDPNKGLFGGSESGSSGASGQVAPAPKPKDELGELIATLPVEPGKRPPPLPEVPRTTPSPSKPAQDGRSYYLQVGAFRVLEDAEALQAQMLLIGLPVQIQRADVNGVLVNRVRVGPFSQLDEMNKARSRLSQESIQSNVVRQ</sequence>
<dbReference type="PANTHER" id="PTHR38687">
    <property type="entry name" value="CELL DIVISION PROTEIN DEDD-RELATED"/>
    <property type="match status" value="1"/>
</dbReference>
<dbReference type="InterPro" id="IPR052521">
    <property type="entry name" value="Cell_div_SPOR-domain"/>
</dbReference>
<dbReference type="Proteomes" id="UP000244571">
    <property type="component" value="Chromosome"/>
</dbReference>
<dbReference type="PANTHER" id="PTHR38687:SF1">
    <property type="entry name" value="CELL DIVISION PROTEIN DEDD"/>
    <property type="match status" value="1"/>
</dbReference>
<dbReference type="AlphaFoldDB" id="A0A2R4XM24"/>
<dbReference type="OrthoDB" id="7063246at2"/>
<keyword evidence="2" id="KW-0472">Membrane</keyword>
<keyword evidence="4" id="KW-0131">Cell cycle</keyword>
<feature type="region of interest" description="Disordered" evidence="1">
    <location>
        <begin position="53"/>
        <end position="129"/>
    </location>
</feature>
<keyword evidence="4" id="KW-0132">Cell division</keyword>
<name>A0A2R4XM24_9BURK</name>
<dbReference type="InterPro" id="IPR036680">
    <property type="entry name" value="SPOR-like_sf"/>
</dbReference>
<evidence type="ECO:0000256" key="2">
    <source>
        <dbReference type="SAM" id="Phobius"/>
    </source>
</evidence>
<reference evidence="4 5" key="1">
    <citation type="submission" date="2018-04" db="EMBL/GenBank/DDBJ databases">
        <title>Bordetella sp. HZ20 isolated from seawater.</title>
        <authorList>
            <person name="Sun C."/>
        </authorList>
    </citation>
    <scope>NUCLEOTIDE SEQUENCE [LARGE SCALE GENOMIC DNA]</scope>
    <source>
        <strain evidence="4 5">HZ20</strain>
    </source>
</reference>
<evidence type="ECO:0000313" key="4">
    <source>
        <dbReference type="EMBL" id="AWB34789.1"/>
    </source>
</evidence>
<dbReference type="EMBL" id="CP028901">
    <property type="protein sequence ID" value="AWB34789.1"/>
    <property type="molecule type" value="Genomic_DNA"/>
</dbReference>
<feature type="transmembrane region" description="Helical" evidence="2">
    <location>
        <begin position="16"/>
        <end position="38"/>
    </location>
</feature>
<proteinExistence type="predicted"/>
<dbReference type="RefSeq" id="WP_108622199.1">
    <property type="nucleotide sequence ID" value="NZ_CP028901.1"/>
</dbReference>
<dbReference type="Gene3D" id="3.30.70.1070">
    <property type="entry name" value="Sporulation related repeat"/>
    <property type="match status" value="1"/>
</dbReference>
<keyword evidence="2" id="KW-1133">Transmembrane helix</keyword>
<dbReference type="GO" id="GO:0042834">
    <property type="term" value="F:peptidoglycan binding"/>
    <property type="evidence" value="ECO:0007669"/>
    <property type="project" value="InterPro"/>
</dbReference>
<dbReference type="KEGG" id="boz:DBV39_14835"/>
<dbReference type="Pfam" id="PF05036">
    <property type="entry name" value="SPOR"/>
    <property type="match status" value="1"/>
</dbReference>
<protein>
    <submittedName>
        <fullName evidence="4">Cell division protein</fullName>
    </submittedName>
</protein>
<dbReference type="GO" id="GO:0032153">
    <property type="term" value="C:cell division site"/>
    <property type="evidence" value="ECO:0007669"/>
    <property type="project" value="TreeGrafter"/>
</dbReference>
<dbReference type="GO" id="GO:0030428">
    <property type="term" value="C:cell septum"/>
    <property type="evidence" value="ECO:0007669"/>
    <property type="project" value="TreeGrafter"/>
</dbReference>
<keyword evidence="5" id="KW-1185">Reference proteome</keyword>
<feature type="domain" description="SPOR" evidence="3">
    <location>
        <begin position="126"/>
        <end position="204"/>
    </location>
</feature>
<organism evidence="4 5">
    <name type="scientific">Orrella marina</name>
    <dbReference type="NCBI Taxonomy" id="2163011"/>
    <lineage>
        <taxon>Bacteria</taxon>
        <taxon>Pseudomonadati</taxon>
        <taxon>Pseudomonadota</taxon>
        <taxon>Betaproteobacteria</taxon>
        <taxon>Burkholderiales</taxon>
        <taxon>Alcaligenaceae</taxon>
        <taxon>Orrella</taxon>
    </lineage>
</organism>
<evidence type="ECO:0000256" key="1">
    <source>
        <dbReference type="SAM" id="MobiDB-lite"/>
    </source>
</evidence>
<gene>
    <name evidence="4" type="ORF">DBV39_14835</name>
</gene>
<evidence type="ECO:0000259" key="3">
    <source>
        <dbReference type="PROSITE" id="PS51724"/>
    </source>
</evidence>
<dbReference type="InterPro" id="IPR007730">
    <property type="entry name" value="SPOR-like_dom"/>
</dbReference>
<accession>A0A2R4XM24</accession>
<keyword evidence="2" id="KW-0812">Transmembrane</keyword>
<evidence type="ECO:0000313" key="5">
    <source>
        <dbReference type="Proteomes" id="UP000244571"/>
    </source>
</evidence>
<dbReference type="SUPFAM" id="SSF110997">
    <property type="entry name" value="Sporulation related repeat"/>
    <property type="match status" value="1"/>
</dbReference>
<dbReference type="PROSITE" id="PS51724">
    <property type="entry name" value="SPOR"/>
    <property type="match status" value="1"/>
</dbReference>
<dbReference type="GO" id="GO:0032506">
    <property type="term" value="P:cytokinetic process"/>
    <property type="evidence" value="ECO:0007669"/>
    <property type="project" value="TreeGrafter"/>
</dbReference>